<protein>
    <recommendedName>
        <fullName evidence="8">Rhodopsin domain-containing protein</fullName>
    </recommendedName>
</protein>
<evidence type="ECO:0000313" key="9">
    <source>
        <dbReference type="EMBL" id="KAF9744055.1"/>
    </source>
</evidence>
<feature type="transmembrane region" description="Helical" evidence="7">
    <location>
        <begin position="60"/>
        <end position="84"/>
    </location>
</feature>
<evidence type="ECO:0000256" key="5">
    <source>
        <dbReference type="ARBA" id="ARBA00038359"/>
    </source>
</evidence>
<name>A0A8H7N121_BIOOC</name>
<organism evidence="9 10">
    <name type="scientific">Bionectria ochroleuca</name>
    <name type="common">Gliocladium roseum</name>
    <dbReference type="NCBI Taxonomy" id="29856"/>
    <lineage>
        <taxon>Eukaryota</taxon>
        <taxon>Fungi</taxon>
        <taxon>Dikarya</taxon>
        <taxon>Ascomycota</taxon>
        <taxon>Pezizomycotina</taxon>
        <taxon>Sordariomycetes</taxon>
        <taxon>Hypocreomycetidae</taxon>
        <taxon>Hypocreales</taxon>
        <taxon>Bionectriaceae</taxon>
        <taxon>Clonostachys</taxon>
    </lineage>
</organism>
<proteinExistence type="inferred from homology"/>
<dbReference type="PANTHER" id="PTHR33048">
    <property type="entry name" value="PTH11-LIKE INTEGRAL MEMBRANE PROTEIN (AFU_ORTHOLOGUE AFUA_5G11245)"/>
    <property type="match status" value="1"/>
</dbReference>
<keyword evidence="3 7" id="KW-1133">Transmembrane helix</keyword>
<gene>
    <name evidence="9" type="ORF">IM811_005635</name>
</gene>
<evidence type="ECO:0000256" key="2">
    <source>
        <dbReference type="ARBA" id="ARBA00022692"/>
    </source>
</evidence>
<keyword evidence="2 7" id="KW-0812">Transmembrane</keyword>
<evidence type="ECO:0000256" key="3">
    <source>
        <dbReference type="ARBA" id="ARBA00022989"/>
    </source>
</evidence>
<evidence type="ECO:0000256" key="6">
    <source>
        <dbReference type="SAM" id="MobiDB-lite"/>
    </source>
</evidence>
<dbReference type="InterPro" id="IPR049326">
    <property type="entry name" value="Rhodopsin_dom_fungi"/>
</dbReference>
<reference evidence="9" key="1">
    <citation type="submission" date="2020-10" db="EMBL/GenBank/DDBJ databases">
        <title>High-Quality Genome Resource of Clonostachys rosea strain S41 by Oxford Nanopore Long-Read Sequencing.</title>
        <authorList>
            <person name="Wang H."/>
        </authorList>
    </citation>
    <scope>NUCLEOTIDE SEQUENCE</scope>
    <source>
        <strain evidence="9">S41</strain>
    </source>
</reference>
<sequence length="355" mass="39103">MVQPGLETPEGGVSNFDNPNREMYYICIASNIIAIVVCSVFVVLRFFARYRLATKVSLDDVACLLGYIGYMGNNGLCLTIPFLINPPSAVLRYGGGLHQWDVPAPLVANYHKVVYATMVNYGSMAFATKAAILLFLTRVFSPFKIYCRWIYGFIGLMALYYIIMLFLKVFICTPISMFWGEMANGRCFNQRILTLVDNVISLISDLAVLLLPCPLTRSLQVRLKSKIKVGLVFGIGGIASECGIGIVCARFPLLPALWNNILGKNKSGYSGPNTKSQYEMMGSKHKPSYSATTRSHEAGTHPSELDNDENNLIPPGKAFVTINIQAGDDASSSSVESRRKNPNLDDASYRRSASI</sequence>
<dbReference type="Proteomes" id="UP000616885">
    <property type="component" value="Unassembled WGS sequence"/>
</dbReference>
<dbReference type="InterPro" id="IPR052337">
    <property type="entry name" value="SAT4-like"/>
</dbReference>
<feature type="compositionally biased region" description="Basic and acidic residues" evidence="6">
    <location>
        <begin position="336"/>
        <end position="349"/>
    </location>
</feature>
<feature type="domain" description="Rhodopsin" evidence="8">
    <location>
        <begin position="44"/>
        <end position="242"/>
    </location>
</feature>
<accession>A0A8H7N121</accession>
<evidence type="ECO:0000259" key="8">
    <source>
        <dbReference type="Pfam" id="PF20684"/>
    </source>
</evidence>
<comment type="caution">
    <text evidence="9">The sequence shown here is derived from an EMBL/GenBank/DDBJ whole genome shotgun (WGS) entry which is preliminary data.</text>
</comment>
<dbReference type="EMBL" id="JADCTT010000015">
    <property type="protein sequence ID" value="KAF9744055.1"/>
    <property type="molecule type" value="Genomic_DNA"/>
</dbReference>
<feature type="transmembrane region" description="Helical" evidence="7">
    <location>
        <begin position="23"/>
        <end position="48"/>
    </location>
</feature>
<feature type="region of interest" description="Disordered" evidence="6">
    <location>
        <begin position="273"/>
        <end position="312"/>
    </location>
</feature>
<evidence type="ECO:0000256" key="7">
    <source>
        <dbReference type="SAM" id="Phobius"/>
    </source>
</evidence>
<comment type="subcellular location">
    <subcellularLocation>
        <location evidence="1">Membrane</location>
        <topology evidence="1">Multi-pass membrane protein</topology>
    </subcellularLocation>
</comment>
<feature type="transmembrane region" description="Helical" evidence="7">
    <location>
        <begin position="149"/>
        <end position="171"/>
    </location>
</feature>
<evidence type="ECO:0000313" key="10">
    <source>
        <dbReference type="Proteomes" id="UP000616885"/>
    </source>
</evidence>
<keyword evidence="4 7" id="KW-0472">Membrane</keyword>
<dbReference type="GO" id="GO:0016020">
    <property type="term" value="C:membrane"/>
    <property type="evidence" value="ECO:0007669"/>
    <property type="project" value="UniProtKB-SubCell"/>
</dbReference>
<comment type="similarity">
    <text evidence="5">Belongs to the SAT4 family.</text>
</comment>
<feature type="transmembrane region" description="Helical" evidence="7">
    <location>
        <begin position="113"/>
        <end position="137"/>
    </location>
</feature>
<evidence type="ECO:0000256" key="1">
    <source>
        <dbReference type="ARBA" id="ARBA00004141"/>
    </source>
</evidence>
<dbReference type="PANTHER" id="PTHR33048:SF108">
    <property type="entry name" value="INTEGRAL MEMBRANE PROTEIN"/>
    <property type="match status" value="1"/>
</dbReference>
<feature type="region of interest" description="Disordered" evidence="6">
    <location>
        <begin position="328"/>
        <end position="355"/>
    </location>
</feature>
<dbReference type="Pfam" id="PF20684">
    <property type="entry name" value="Fung_rhodopsin"/>
    <property type="match status" value="1"/>
</dbReference>
<evidence type="ECO:0000256" key="4">
    <source>
        <dbReference type="ARBA" id="ARBA00023136"/>
    </source>
</evidence>
<dbReference type="AlphaFoldDB" id="A0A8H7N121"/>